<feature type="domain" description="DUF2510" evidence="1">
    <location>
        <begin position="48"/>
        <end position="79"/>
    </location>
</feature>
<sequence>MFGGMNGTLVLVLVLATVLFLAIVVSAVVLGVRNRRAHRADAGFKPEAGWYLDPADETLQRYWDGSAWTEHVEPATPETEMPR</sequence>
<evidence type="ECO:0000313" key="3">
    <source>
        <dbReference type="Proteomes" id="UP000032120"/>
    </source>
</evidence>
<evidence type="ECO:0000313" key="2">
    <source>
        <dbReference type="EMBL" id="KIP51488.1"/>
    </source>
</evidence>
<proteinExistence type="predicted"/>
<dbReference type="Pfam" id="PF10708">
    <property type="entry name" value="DUF2510"/>
    <property type="match status" value="1"/>
</dbReference>
<reference evidence="2 3" key="1">
    <citation type="submission" date="2015-01" db="EMBL/GenBank/DDBJ databases">
        <title>Draft genome sequence of Leucobacter komagatae strain VKM ST2845.</title>
        <authorList>
            <person name="Karlyshev A.V."/>
            <person name="Kudryashova E.B."/>
        </authorList>
    </citation>
    <scope>NUCLEOTIDE SEQUENCE [LARGE SCALE GENOMIC DNA]</scope>
    <source>
        <strain evidence="2 3">VKM ST2845</strain>
    </source>
</reference>
<dbReference type="Proteomes" id="UP000032120">
    <property type="component" value="Unassembled WGS sequence"/>
</dbReference>
<dbReference type="OrthoDB" id="9811665at2"/>
<comment type="caution">
    <text evidence="2">The sequence shown here is derived from an EMBL/GenBank/DDBJ whole genome shotgun (WGS) entry which is preliminary data.</text>
</comment>
<dbReference type="InterPro" id="IPR018929">
    <property type="entry name" value="DUF2510"/>
</dbReference>
<evidence type="ECO:0000259" key="1">
    <source>
        <dbReference type="Pfam" id="PF10708"/>
    </source>
</evidence>
<protein>
    <recommendedName>
        <fullName evidence="1">DUF2510 domain-containing protein</fullName>
    </recommendedName>
</protein>
<dbReference type="AlphaFoldDB" id="A0A0D0IPS1"/>
<name>A0A0D0IPS1_9MICO</name>
<organism evidence="2 3">
    <name type="scientific">Leucobacter komagatae</name>
    <dbReference type="NCBI Taxonomy" id="55969"/>
    <lineage>
        <taxon>Bacteria</taxon>
        <taxon>Bacillati</taxon>
        <taxon>Actinomycetota</taxon>
        <taxon>Actinomycetes</taxon>
        <taxon>Micrococcales</taxon>
        <taxon>Microbacteriaceae</taxon>
        <taxon>Leucobacter</taxon>
    </lineage>
</organism>
<keyword evidence="3" id="KW-1185">Reference proteome</keyword>
<dbReference type="RefSeq" id="WP_042545309.1">
    <property type="nucleotide sequence ID" value="NZ_JXSQ01000034.1"/>
</dbReference>
<accession>A0A0D0IPS1</accession>
<dbReference type="EMBL" id="JXSQ01000034">
    <property type="protein sequence ID" value="KIP51488.1"/>
    <property type="molecule type" value="Genomic_DNA"/>
</dbReference>
<gene>
    <name evidence="2" type="ORF">SD72_15145</name>
</gene>